<name>A0A7T3KD49_9CAUD</name>
<gene>
    <name evidence="1" type="primary">18</name>
    <name evidence="1" type="ORF">SEA_WOLLYPOG_18</name>
</gene>
<protein>
    <submittedName>
        <fullName evidence="1">Minor tail protein</fullName>
    </submittedName>
</protein>
<proteinExistence type="predicted"/>
<dbReference type="RefSeq" id="YP_010648509.1">
    <property type="nucleotide sequence ID" value="NC_070760.1"/>
</dbReference>
<organism evidence="1 2">
    <name type="scientific">Arthrobacter phage Wollypog</name>
    <dbReference type="NCBI Taxonomy" id="2790985"/>
    <lineage>
        <taxon>Viruses</taxon>
        <taxon>Duplodnaviria</taxon>
        <taxon>Heunggongvirae</taxon>
        <taxon>Uroviricota</taxon>
        <taxon>Caudoviricetes</taxon>
        <taxon>Wollypogvirus</taxon>
        <taxon>Wollypogvirus wollypog</taxon>
    </lineage>
</organism>
<keyword evidence="2" id="KW-1185">Reference proteome</keyword>
<sequence length="860" mass="92014">MAINFDVVPEPDLARVAIQANNGTPGDSFFILRRDRNGSRLVRETSEAGVVWQSDPSSLRTNYATNPGLEAVVTGWTANYGTSGGNTVKNLVPNPDTAPNTTLLETGRNRFTNPRFVGNTAGIPTGGSTYAYLTTASGSRTSPDNTMLITATGQAPAARYGVQWTLSFSGSANVPVTIKGHMERTQGLGSGTMWITFYNAGVVVNPTVADANWQRIDADSADFSYSVTPSGNFNEIRYYMWIENPTGATQSGTTTIEFSKTGVFTGDTGWNSETTVYFDGSMADGTDSFYSWAGTADASESIRQSYGIGQFVNQANTKIFAMDYNGQPSLAVWSNNSSIDDTYASIVGDSGALRMGLTPGKTYRMQATYNQNAPQTGTINADARRIVVYTKVGTNAAVKTYSNQAPNVAGSVDLVVNFTVPAGATEAYVRLYNGTRLGNGASFWSSLILTDVAYNGPQFSGENPDDAFTTYTWDGAVNASSSTRTSVVGRTKAQDVFGDWLYQVGWSLEATGGQQGIAYTENVSGVAGDNWSTRVKTRTNKARTVTLVVTAYNGASPVGTKSSAATAIAGNAWLELVVDGLATTGSYTSLKVEINVTGSNFTIGDWIQADDLMLEKVAASGAYFDGGTDDPAYSGWNGTVGNSTSWIAPSALPITLYDYEARQGLDTDYVLTDELGNIGASETITIPKWGTWLKDPFRPFMNVKVLWNSDDTYTRQARRELLLARGAKYPVPQWDVRMAPSGPVVVATETTEEAIALTSMLDRAGVIMLDVAEEFGVPIRYASVGDISGSRASSDKDRSLTWEARLWTLDLQEVDYPVGQPVGQGLTYASIAGTFDSYLALATSVATYEDLAAGNWGSNV</sequence>
<dbReference type="GeneID" id="77923949"/>
<evidence type="ECO:0000313" key="1">
    <source>
        <dbReference type="EMBL" id="QPX62570.1"/>
    </source>
</evidence>
<reference evidence="1 2" key="1">
    <citation type="submission" date="2020-10" db="EMBL/GenBank/DDBJ databases">
        <authorList>
            <person name="Abad L.A."/>
            <person name="Alter J."/>
            <person name="Becerra C.Y."/>
            <person name="Boehle J."/>
            <person name="Bustos B."/>
            <person name="Connatser B.I."/>
            <person name="Cutright B."/>
            <person name="Gavin J."/>
            <person name="Gomez A.P."/>
            <person name="Grabar K."/>
            <person name="Hur E.Y."/>
            <person name="Ioh M.T."/>
            <person name="Joya-Campos L."/>
            <person name="Lauhon H.N."/>
            <person name="Lee S."/>
            <person name="Maranan R.T."/>
            <person name="Park Y.G."/>
            <person name="Priest M."/>
            <person name="Samuels S.O."/>
            <person name="Sarameh Y.J."/>
            <person name="Schreiber J.M."/>
            <person name="Shepard L."/>
            <person name="Sheth K.J."/>
            <person name="Silva C.A."/>
            <person name="Smyers G.M."/>
            <person name="Tam S."/>
            <person name="Tamura C.M."/>
            <person name="Wucher D.E."/>
            <person name="Donachie S.P."/>
            <person name="Reed F.A."/>
            <person name="Palecanda S."/>
            <person name="Chong R.A."/>
            <person name="Porter M.L."/>
            <person name="Garlena R.A."/>
            <person name="Russell D.A."/>
            <person name="Jacobs-Sera D."/>
            <person name="Hatfull G.F."/>
        </authorList>
    </citation>
    <scope>NUCLEOTIDE SEQUENCE [LARGE SCALE GENOMIC DNA]</scope>
</reference>
<dbReference type="EMBL" id="MW055913">
    <property type="protein sequence ID" value="QPX62570.1"/>
    <property type="molecule type" value="Genomic_DNA"/>
</dbReference>
<evidence type="ECO:0000313" key="2">
    <source>
        <dbReference type="Proteomes" id="UP000595472"/>
    </source>
</evidence>
<accession>A0A7T3KD49</accession>
<dbReference type="KEGG" id="vg:77923949"/>
<dbReference type="Proteomes" id="UP000595472">
    <property type="component" value="Segment"/>
</dbReference>